<comment type="catalytic activity">
    <reaction evidence="1">
        <text>ATP + protein L-histidine = ADP + protein N-phospho-L-histidine.</text>
        <dbReference type="EC" id="2.7.13.3"/>
    </reaction>
</comment>
<reference evidence="7 8" key="1">
    <citation type="submission" date="2016-10" db="EMBL/GenBank/DDBJ databases">
        <authorList>
            <person name="de Groot N.N."/>
        </authorList>
    </citation>
    <scope>NUCLEOTIDE SEQUENCE [LARGE SCALE GENOMIC DNA]</scope>
    <source>
        <strain evidence="7 8">B7-7</strain>
    </source>
</reference>
<dbReference type="GO" id="GO:0000160">
    <property type="term" value="P:phosphorelay signal transduction system"/>
    <property type="evidence" value="ECO:0007669"/>
    <property type="project" value="UniProtKB-KW"/>
</dbReference>
<organism evidence="7 8">
    <name type="scientific">Ectothiorhodospira magna</name>
    <dbReference type="NCBI Taxonomy" id="867345"/>
    <lineage>
        <taxon>Bacteria</taxon>
        <taxon>Pseudomonadati</taxon>
        <taxon>Pseudomonadota</taxon>
        <taxon>Gammaproteobacteria</taxon>
        <taxon>Chromatiales</taxon>
        <taxon>Ectothiorhodospiraceae</taxon>
        <taxon>Ectothiorhodospira</taxon>
    </lineage>
</organism>
<dbReference type="PRINTS" id="PR00344">
    <property type="entry name" value="BCTRLSENSOR"/>
</dbReference>
<accession>A0A1H8YXI3</accession>
<evidence type="ECO:0000256" key="5">
    <source>
        <dbReference type="ARBA" id="ARBA00023012"/>
    </source>
</evidence>
<dbReference type="AlphaFoldDB" id="A0A1H8YXI3"/>
<dbReference type="PANTHER" id="PTHR43711:SF1">
    <property type="entry name" value="HISTIDINE KINASE 1"/>
    <property type="match status" value="1"/>
</dbReference>
<keyword evidence="8" id="KW-1185">Reference proteome</keyword>
<evidence type="ECO:0000256" key="3">
    <source>
        <dbReference type="ARBA" id="ARBA00022679"/>
    </source>
</evidence>
<dbReference type="InterPro" id="IPR050736">
    <property type="entry name" value="Sensor_HK_Regulatory"/>
</dbReference>
<keyword evidence="4 7" id="KW-0418">Kinase</keyword>
<dbReference type="RefSeq" id="WP_162273476.1">
    <property type="nucleotide sequence ID" value="NZ_FOFO01000001.1"/>
</dbReference>
<dbReference type="InterPro" id="IPR003594">
    <property type="entry name" value="HATPase_dom"/>
</dbReference>
<keyword evidence="5" id="KW-0902">Two-component regulatory system</keyword>
<evidence type="ECO:0000256" key="4">
    <source>
        <dbReference type="ARBA" id="ARBA00022777"/>
    </source>
</evidence>
<evidence type="ECO:0000256" key="1">
    <source>
        <dbReference type="ARBA" id="ARBA00000085"/>
    </source>
</evidence>
<feature type="domain" description="Histidine kinase" evidence="6">
    <location>
        <begin position="190"/>
        <end position="297"/>
    </location>
</feature>
<dbReference type="PROSITE" id="PS50109">
    <property type="entry name" value="HIS_KIN"/>
    <property type="match status" value="1"/>
</dbReference>
<dbReference type="EMBL" id="FOFO01000001">
    <property type="protein sequence ID" value="SEP56747.1"/>
    <property type="molecule type" value="Genomic_DNA"/>
</dbReference>
<dbReference type="Gene3D" id="3.30.565.10">
    <property type="entry name" value="Histidine kinase-like ATPase, C-terminal domain"/>
    <property type="match status" value="1"/>
</dbReference>
<dbReference type="EC" id="2.7.13.3" evidence="2"/>
<dbReference type="SUPFAM" id="SSF55874">
    <property type="entry name" value="ATPase domain of HSP90 chaperone/DNA topoisomerase II/histidine kinase"/>
    <property type="match status" value="1"/>
</dbReference>
<evidence type="ECO:0000313" key="7">
    <source>
        <dbReference type="EMBL" id="SEP56747.1"/>
    </source>
</evidence>
<sequence length="309" mass="34761">MVEIIRALNLTPEQEALVDLHSFLNVLNILSAEMDLLAHYIGGDDNLRAGITTVHEFAKALRDPFQARLWIEDIEAVHREIRAAVDQATTGLEPTPESAECIDNINAIMVIFKSRVRELAVRANVPLIWKWHELQTLREDLSLLFQVMAQKSNGRFGIKDNIADQGERDYLVKFDTASHDGHQIFMPAIFTDVIRDLLANARKYTAPGGKVLAGLHDNGHRIRLVVEDTGIGIPEDQIQDIVTFGFRADNAQARRTYGGGFGLTKAYWVTSRLKGRMWIHSKIDVGTRVTIEFPRLTRPEPTDAPYGRA</sequence>
<gene>
    <name evidence="7" type="ORF">SAMN05421693_10140</name>
</gene>
<evidence type="ECO:0000313" key="8">
    <source>
        <dbReference type="Proteomes" id="UP000199496"/>
    </source>
</evidence>
<dbReference type="Pfam" id="PF02518">
    <property type="entry name" value="HATPase_c"/>
    <property type="match status" value="1"/>
</dbReference>
<keyword evidence="3" id="KW-0808">Transferase</keyword>
<dbReference type="OrthoDB" id="9809766at2"/>
<proteinExistence type="predicted"/>
<dbReference type="InterPro" id="IPR036890">
    <property type="entry name" value="HATPase_C_sf"/>
</dbReference>
<protein>
    <recommendedName>
        <fullName evidence="2">histidine kinase</fullName>
        <ecNumber evidence="2">2.7.13.3</ecNumber>
    </recommendedName>
</protein>
<dbReference type="GO" id="GO:0004673">
    <property type="term" value="F:protein histidine kinase activity"/>
    <property type="evidence" value="ECO:0007669"/>
    <property type="project" value="UniProtKB-EC"/>
</dbReference>
<evidence type="ECO:0000256" key="2">
    <source>
        <dbReference type="ARBA" id="ARBA00012438"/>
    </source>
</evidence>
<dbReference type="Proteomes" id="UP000199496">
    <property type="component" value="Unassembled WGS sequence"/>
</dbReference>
<dbReference type="STRING" id="867345.SAMN05421693_10140"/>
<dbReference type="InterPro" id="IPR004358">
    <property type="entry name" value="Sig_transdc_His_kin-like_C"/>
</dbReference>
<evidence type="ECO:0000259" key="6">
    <source>
        <dbReference type="PROSITE" id="PS50109"/>
    </source>
</evidence>
<name>A0A1H8YXI3_9GAMM</name>
<dbReference type="InterPro" id="IPR005467">
    <property type="entry name" value="His_kinase_dom"/>
</dbReference>
<dbReference type="PANTHER" id="PTHR43711">
    <property type="entry name" value="TWO-COMPONENT HISTIDINE KINASE"/>
    <property type="match status" value="1"/>
</dbReference>
<dbReference type="SMART" id="SM00387">
    <property type="entry name" value="HATPase_c"/>
    <property type="match status" value="1"/>
</dbReference>